<accession>A0A0L7M4F9</accession>
<gene>
    <name evidence="3" type="ORF">PFDG_04184</name>
</gene>
<dbReference type="GO" id="GO:0006457">
    <property type="term" value="P:protein folding"/>
    <property type="evidence" value="ECO:0007669"/>
    <property type="project" value="TreeGrafter"/>
</dbReference>
<evidence type="ECO:0008006" key="5">
    <source>
        <dbReference type="Google" id="ProtNLM"/>
    </source>
</evidence>
<dbReference type="GO" id="GO:0016272">
    <property type="term" value="C:prefoldin complex"/>
    <property type="evidence" value="ECO:0007669"/>
    <property type="project" value="TreeGrafter"/>
</dbReference>
<evidence type="ECO:0000256" key="1">
    <source>
        <dbReference type="ARBA" id="ARBA00008045"/>
    </source>
</evidence>
<dbReference type="OrthoDB" id="248120at2759"/>
<comment type="similarity">
    <text evidence="1">Belongs to the prefoldin subunit beta family.</text>
</comment>
<organism evidence="3 4">
    <name type="scientific">Plasmodium falciparum (isolate Dd2)</name>
    <dbReference type="NCBI Taxonomy" id="57267"/>
    <lineage>
        <taxon>Eukaryota</taxon>
        <taxon>Sar</taxon>
        <taxon>Alveolata</taxon>
        <taxon>Apicomplexa</taxon>
        <taxon>Aconoidasida</taxon>
        <taxon>Haemosporida</taxon>
        <taxon>Plasmodiidae</taxon>
        <taxon>Plasmodium</taxon>
        <taxon>Plasmodium (Laverania)</taxon>
    </lineage>
</organism>
<dbReference type="GO" id="GO:0051087">
    <property type="term" value="F:protein-folding chaperone binding"/>
    <property type="evidence" value="ECO:0007669"/>
    <property type="project" value="TreeGrafter"/>
</dbReference>
<dbReference type="OMA" id="KCYDTIT"/>
<dbReference type="Gene3D" id="1.10.287.370">
    <property type="match status" value="1"/>
</dbReference>
<dbReference type="GO" id="GO:0005737">
    <property type="term" value="C:cytoplasm"/>
    <property type="evidence" value="ECO:0007669"/>
    <property type="project" value="TreeGrafter"/>
</dbReference>
<dbReference type="KEGG" id="pfd:PFDG_04184"/>
<dbReference type="EMBL" id="DS016656">
    <property type="protein sequence ID" value="KOB87724.1"/>
    <property type="molecule type" value="Genomic_DNA"/>
</dbReference>
<dbReference type="Proteomes" id="UP000054282">
    <property type="component" value="Unassembled WGS sequence"/>
</dbReference>
<dbReference type="SUPFAM" id="SSF46579">
    <property type="entry name" value="Prefoldin"/>
    <property type="match status" value="1"/>
</dbReference>
<dbReference type="InterPro" id="IPR009053">
    <property type="entry name" value="Prefoldin"/>
</dbReference>
<dbReference type="GO" id="GO:0051131">
    <property type="term" value="P:chaperone-mediated protein complex assembly"/>
    <property type="evidence" value="ECO:0007669"/>
    <property type="project" value="TreeGrafter"/>
</dbReference>
<evidence type="ECO:0000313" key="3">
    <source>
        <dbReference type="EMBL" id="KOB87724.1"/>
    </source>
</evidence>
<evidence type="ECO:0000313" key="4">
    <source>
        <dbReference type="Proteomes" id="UP000054282"/>
    </source>
</evidence>
<sequence length="150" mass="17928">MSQEKISEIIKDISALKTRGEKLISQLDELITQKVENEMRLEGIYIYIYIYIFKVLEDDSVLHKLVGLVLVKEEKSKCYDTISRRLQYITGEIENRKKVITNSEEKLRKLFSDKHTQDREKYPFHKLKMNNDIQTNHVLKKKKKKLEIKQ</sequence>
<keyword evidence="2" id="KW-0143">Chaperone</keyword>
<reference evidence="4" key="2">
    <citation type="submission" date="2006-09" db="EMBL/GenBank/DDBJ databases">
        <title>The genome sequence of Plasmodium falciparum Dd2.</title>
        <authorList>
            <consortium name="The Broad Institute Genome Sequencing Platform"/>
            <person name="Birren B."/>
            <person name="Lander E."/>
            <person name="Galagan J."/>
            <person name="Nusbaum C."/>
            <person name="Devon K."/>
            <person name="Henn M."/>
            <person name="Jaffe D."/>
            <person name="Butler J."/>
            <person name="Alvarez P."/>
            <person name="Gnerre S."/>
            <person name="Grabherr M."/>
            <person name="Kleber M."/>
            <person name="Mauceli E."/>
            <person name="Brockman W."/>
            <person name="MacCallum I.A."/>
            <person name="Rounsley S."/>
            <person name="Young S."/>
            <person name="LaButti K."/>
            <person name="Pushparaj V."/>
            <person name="DeCaprio D."/>
            <person name="Crawford M."/>
            <person name="Koehrsen M."/>
            <person name="Engels R."/>
            <person name="Montgomery P."/>
            <person name="Pearson M."/>
            <person name="Howarth C."/>
            <person name="Larson L."/>
            <person name="Luoma S."/>
            <person name="White J."/>
            <person name="Kodira C."/>
            <person name="Zeng Q."/>
            <person name="O'Leary S."/>
            <person name="Yandava C."/>
            <person name="Alvarado L."/>
            <person name="Wirth D."/>
            <person name="Volkman S."/>
            <person name="Hartl D."/>
        </authorList>
    </citation>
    <scope>NUCLEOTIDE SEQUENCE [LARGE SCALE GENOMIC DNA]</scope>
</reference>
<dbReference type="PANTHER" id="PTHR21431:SF0">
    <property type="entry name" value="PREFOLDIN SUBUNIT 6"/>
    <property type="match status" value="1"/>
</dbReference>
<dbReference type="AlphaFoldDB" id="A0A0L7M4F9"/>
<evidence type="ECO:0000256" key="2">
    <source>
        <dbReference type="ARBA" id="ARBA00023186"/>
    </source>
</evidence>
<reference evidence="4" key="1">
    <citation type="submission" date="2006-09" db="EMBL/GenBank/DDBJ databases">
        <title>Annotation of Plasmodium falciparum Dd2.</title>
        <authorList>
            <consortium name="The Broad Institute Genome Sequencing Platform"/>
            <person name="Volkman S.K."/>
            <person name="Neafsey D.E."/>
            <person name="Dash A.P."/>
            <person name="Chitnis C.E."/>
            <person name="Hartl D.L."/>
            <person name="Young S.K."/>
            <person name="Zeng Q."/>
            <person name="Koehrsen M."/>
            <person name="Alvarado L."/>
            <person name="Berlin A."/>
            <person name="Borenstein D."/>
            <person name="Chapman S.B."/>
            <person name="Chen Z."/>
            <person name="Engels R."/>
            <person name="Freedman E."/>
            <person name="Gellesch M."/>
            <person name="Goldberg J."/>
            <person name="Griggs A."/>
            <person name="Gujja S."/>
            <person name="Heilman E.R."/>
            <person name="Heiman D.I."/>
            <person name="Howarth C."/>
            <person name="Jen D."/>
            <person name="Larson L."/>
            <person name="Mehta T."/>
            <person name="Neiman D."/>
            <person name="Park D."/>
            <person name="Pearson M."/>
            <person name="Roberts A."/>
            <person name="Saif S."/>
            <person name="Shea T."/>
            <person name="Shenoy N."/>
            <person name="Sisk P."/>
            <person name="Stolte C."/>
            <person name="Sykes S."/>
            <person name="Walk T."/>
            <person name="White J."/>
            <person name="Yandava C."/>
            <person name="Haas B."/>
            <person name="Henn M.R."/>
            <person name="Nusbaum C."/>
            <person name="Birren B."/>
        </authorList>
    </citation>
    <scope>NUCLEOTIDE SEQUENCE [LARGE SCALE GENOMIC DNA]</scope>
</reference>
<proteinExistence type="inferred from homology"/>
<name>A0A0L7M4F9_PLAF4</name>
<dbReference type="PANTHER" id="PTHR21431">
    <property type="entry name" value="PREFOLDIN SUBUNIT 6"/>
    <property type="match status" value="1"/>
</dbReference>
<protein>
    <recommendedName>
        <fullName evidence="5">Prefoldin subunit</fullName>
    </recommendedName>
</protein>